<evidence type="ECO:0000256" key="4">
    <source>
        <dbReference type="PROSITE-ProRule" id="PRU00473"/>
    </source>
</evidence>
<dbReference type="Pfam" id="PF00691">
    <property type="entry name" value="OmpA"/>
    <property type="match status" value="1"/>
</dbReference>
<dbReference type="InterPro" id="IPR011659">
    <property type="entry name" value="WD40"/>
</dbReference>
<dbReference type="InterPro" id="IPR036737">
    <property type="entry name" value="OmpA-like_sf"/>
</dbReference>
<proteinExistence type="predicted"/>
<dbReference type="PANTHER" id="PTHR30329">
    <property type="entry name" value="STATOR ELEMENT OF FLAGELLAR MOTOR COMPLEX"/>
    <property type="match status" value="1"/>
</dbReference>
<evidence type="ECO:0000256" key="3">
    <source>
        <dbReference type="ARBA" id="ARBA00023237"/>
    </source>
</evidence>
<evidence type="ECO:0000313" key="7">
    <source>
        <dbReference type="Proteomes" id="UP001528920"/>
    </source>
</evidence>
<dbReference type="Gene3D" id="1.25.40.10">
    <property type="entry name" value="Tetratricopeptide repeat domain"/>
    <property type="match status" value="1"/>
</dbReference>
<dbReference type="SUPFAM" id="SSF48452">
    <property type="entry name" value="TPR-like"/>
    <property type="match status" value="1"/>
</dbReference>
<evidence type="ECO:0000256" key="2">
    <source>
        <dbReference type="ARBA" id="ARBA00023136"/>
    </source>
</evidence>
<dbReference type="Proteomes" id="UP001528920">
    <property type="component" value="Unassembled WGS sequence"/>
</dbReference>
<keyword evidence="7" id="KW-1185">Reference proteome</keyword>
<evidence type="ECO:0000313" key="6">
    <source>
        <dbReference type="EMBL" id="MDE5420561.1"/>
    </source>
</evidence>
<dbReference type="Pfam" id="PF07676">
    <property type="entry name" value="PD40"/>
    <property type="match status" value="2"/>
</dbReference>
<dbReference type="SUPFAM" id="SSF82171">
    <property type="entry name" value="DPP6 N-terminal domain-like"/>
    <property type="match status" value="1"/>
</dbReference>
<protein>
    <submittedName>
        <fullName evidence="6">OmpA family protein</fullName>
    </submittedName>
</protein>
<keyword evidence="2 4" id="KW-0472">Membrane</keyword>
<dbReference type="PANTHER" id="PTHR30329:SF21">
    <property type="entry name" value="LIPOPROTEIN YIAD-RELATED"/>
    <property type="match status" value="1"/>
</dbReference>
<evidence type="ECO:0000256" key="1">
    <source>
        <dbReference type="ARBA" id="ARBA00004442"/>
    </source>
</evidence>
<dbReference type="CDD" id="cd07185">
    <property type="entry name" value="OmpA_C-like"/>
    <property type="match status" value="1"/>
</dbReference>
<organism evidence="6 7">
    <name type="scientific">Paralabilibaculum antarcticum</name>
    <dbReference type="NCBI Taxonomy" id="2912572"/>
    <lineage>
        <taxon>Bacteria</taxon>
        <taxon>Pseudomonadati</taxon>
        <taxon>Bacteroidota</taxon>
        <taxon>Bacteroidia</taxon>
        <taxon>Marinilabiliales</taxon>
        <taxon>Marinifilaceae</taxon>
        <taxon>Paralabilibaculum</taxon>
    </lineage>
</organism>
<dbReference type="InterPro" id="IPR011990">
    <property type="entry name" value="TPR-like_helical_dom_sf"/>
</dbReference>
<dbReference type="SUPFAM" id="SSF103088">
    <property type="entry name" value="OmpA-like"/>
    <property type="match status" value="1"/>
</dbReference>
<name>A0ABT5VYR1_9BACT</name>
<accession>A0ABT5VYR1</accession>
<dbReference type="PRINTS" id="PR01021">
    <property type="entry name" value="OMPADOMAIN"/>
</dbReference>
<dbReference type="PROSITE" id="PS51123">
    <property type="entry name" value="OMPA_2"/>
    <property type="match status" value="1"/>
</dbReference>
<dbReference type="Gene3D" id="3.30.1330.60">
    <property type="entry name" value="OmpA-like domain"/>
    <property type="match status" value="1"/>
</dbReference>
<comment type="subcellular location">
    <subcellularLocation>
        <location evidence="1">Cell outer membrane</location>
    </subcellularLocation>
</comment>
<keyword evidence="3" id="KW-0998">Cell outer membrane</keyword>
<gene>
    <name evidence="6" type="ORF">L3049_21425</name>
</gene>
<sequence length="735" mass="84430">MKKDKVNMLRFTLLVFLFLGVSFSIKSQTILNEKADKAYKRFNYKRAIEYYESSLAIDSANVHLLRCLADSYDKVENDKKAECIYELLLENSNHSDNDLFNYAVFIKNRGNYKQAKKSLEEYVSRNKNDLSALQLLDEVNQNIKEVLLEMQGKVSHLNINSEYSEFAPVIINKKLVFTSGRKVSKLNKSKYGWDGQFFLELFEYDLIDKNAEVKLFAKEVRSRYHEGVVCFANDNKTMYLTRNNYLHGKLTRSKDGTSNLKIYISKFKNGKWSELKEFAYNNDEYSIGHPTISSDGNVMYFVSDMPGGFGGTDIYSCKKENGRWSKPKNMGEYINTAQNEMFPFLSSEGNLFFASNGRKGLGGLDLYGLNLNISDAKIIHLAAPLNSDADDFSMVFEEGSAKGYFASNREGGLGQDDLYSFTVEEYNQVVIEVKDSIDQTEIIPDQIIASSSDNESLELVGETSHYSFTMKGGEDFSVKLKKEGYYPIDTILYTHLLQPKTTHVLNMTLLPVIPEENLNFVFKDFDTGNLLKPDVFQIIEPFVRDLLSELEDGSFMLDLEKGIDYRFFAKKEGFYALDFNYRLGQDSATNKEEFAMRTISRAEKKKEFLPEDLSTVYFDFDKAIVKKEAFEGIDKVIEILQNNENLMVTLVARADTRGESAYNKYLANKRAKATRKFFIDSNIDPDRVVILALGDTSPFEKKEGESMKEWYRLNRCVDFQLNTIFQEKQEDELVF</sequence>
<dbReference type="InterPro" id="IPR006664">
    <property type="entry name" value="OMP_bac"/>
</dbReference>
<dbReference type="RefSeq" id="WP_275111891.1">
    <property type="nucleotide sequence ID" value="NZ_JAKJSC010000014.1"/>
</dbReference>
<dbReference type="EMBL" id="JAKJSC010000014">
    <property type="protein sequence ID" value="MDE5420561.1"/>
    <property type="molecule type" value="Genomic_DNA"/>
</dbReference>
<reference evidence="6 7" key="1">
    <citation type="submission" date="2022-01" db="EMBL/GenBank/DDBJ databases">
        <title>Labilibaculum sp. nov, a marine bacterium isolated from Antarctica.</title>
        <authorList>
            <person name="Dai W."/>
        </authorList>
    </citation>
    <scope>NUCLEOTIDE SEQUENCE [LARGE SCALE GENOMIC DNA]</scope>
    <source>
        <strain evidence="6 7">DW002</strain>
    </source>
</reference>
<feature type="domain" description="OmpA-like" evidence="5">
    <location>
        <begin position="605"/>
        <end position="725"/>
    </location>
</feature>
<evidence type="ECO:0000259" key="5">
    <source>
        <dbReference type="PROSITE" id="PS51123"/>
    </source>
</evidence>
<dbReference type="InterPro" id="IPR050330">
    <property type="entry name" value="Bact_OuterMem_StrucFunc"/>
</dbReference>
<comment type="caution">
    <text evidence="6">The sequence shown here is derived from an EMBL/GenBank/DDBJ whole genome shotgun (WGS) entry which is preliminary data.</text>
</comment>
<dbReference type="InterPro" id="IPR006665">
    <property type="entry name" value="OmpA-like"/>
</dbReference>